<dbReference type="InterPro" id="IPR009935">
    <property type="entry name" value="DUF1467"/>
</dbReference>
<sequence length="91" mass="10014">MASKIFSGLAVYFIFWWVTLFLMLPFGVRSQHEDGELIAGTDPGAPVKALMRRKVIWTTIVSSVIYGVAALAYYSGLLNVERLSRLMGASG</sequence>
<proteinExistence type="predicted"/>
<accession>A0A4Y3WD88</accession>
<dbReference type="Pfam" id="PF07330">
    <property type="entry name" value="DUF1467"/>
    <property type="match status" value="1"/>
</dbReference>
<evidence type="ECO:0000256" key="1">
    <source>
        <dbReference type="SAM" id="Phobius"/>
    </source>
</evidence>
<dbReference type="AlphaFoldDB" id="A0A4Y3WD88"/>
<evidence type="ECO:0008006" key="4">
    <source>
        <dbReference type="Google" id="ProtNLM"/>
    </source>
</evidence>
<keyword evidence="1" id="KW-0472">Membrane</keyword>
<protein>
    <recommendedName>
        <fullName evidence="4">DUF1467 domain-containing protein</fullName>
    </recommendedName>
</protein>
<organism evidence="2 3">
    <name type="scientific">Nitrobacter winogradskyi</name>
    <name type="common">Nitrobacter agilis</name>
    <dbReference type="NCBI Taxonomy" id="913"/>
    <lineage>
        <taxon>Bacteria</taxon>
        <taxon>Pseudomonadati</taxon>
        <taxon>Pseudomonadota</taxon>
        <taxon>Alphaproteobacteria</taxon>
        <taxon>Hyphomicrobiales</taxon>
        <taxon>Nitrobacteraceae</taxon>
        <taxon>Nitrobacter</taxon>
    </lineage>
</organism>
<gene>
    <name evidence="2" type="ORF">NWI01_19120</name>
</gene>
<dbReference type="OrthoDB" id="9804637at2"/>
<feature type="transmembrane region" description="Helical" evidence="1">
    <location>
        <begin position="55"/>
        <end position="74"/>
    </location>
</feature>
<evidence type="ECO:0000313" key="3">
    <source>
        <dbReference type="Proteomes" id="UP000318825"/>
    </source>
</evidence>
<keyword evidence="1" id="KW-1133">Transmembrane helix</keyword>
<keyword evidence="1" id="KW-0812">Transmembrane</keyword>
<dbReference type="EMBL" id="BJNF01000049">
    <property type="protein sequence ID" value="GEC16020.1"/>
    <property type="molecule type" value="Genomic_DNA"/>
</dbReference>
<comment type="caution">
    <text evidence="2">The sequence shown here is derived from an EMBL/GenBank/DDBJ whole genome shotgun (WGS) entry which is preliminary data.</text>
</comment>
<name>A0A4Y3WD88_NITWI</name>
<dbReference type="Proteomes" id="UP000318825">
    <property type="component" value="Unassembled WGS sequence"/>
</dbReference>
<feature type="transmembrane region" description="Helical" evidence="1">
    <location>
        <begin position="6"/>
        <end position="28"/>
    </location>
</feature>
<reference evidence="2 3" key="1">
    <citation type="submission" date="2019-06" db="EMBL/GenBank/DDBJ databases">
        <title>Whole genome shotgun sequence of Nitrobacter winogradskyi NBRC 14297.</title>
        <authorList>
            <person name="Hosoyama A."/>
            <person name="Uohara A."/>
            <person name="Ohji S."/>
            <person name="Ichikawa N."/>
        </authorList>
    </citation>
    <scope>NUCLEOTIDE SEQUENCE [LARGE SCALE GENOMIC DNA]</scope>
    <source>
        <strain evidence="2 3">NBRC 14297</strain>
    </source>
</reference>
<dbReference type="RefSeq" id="WP_141383673.1">
    <property type="nucleotide sequence ID" value="NZ_BJNF01000049.1"/>
</dbReference>
<evidence type="ECO:0000313" key="2">
    <source>
        <dbReference type="EMBL" id="GEC16020.1"/>
    </source>
</evidence>